<accession>A0AAV6JCG4</accession>
<evidence type="ECO:0000256" key="1">
    <source>
        <dbReference type="SAM" id="MobiDB-lite"/>
    </source>
</evidence>
<comment type="caution">
    <text evidence="2">The sequence shown here is derived from an EMBL/GenBank/DDBJ whole genome shotgun (WGS) entry which is preliminary data.</text>
</comment>
<dbReference type="EMBL" id="JACTNZ010000007">
    <property type="protein sequence ID" value="KAG5538826.1"/>
    <property type="molecule type" value="Genomic_DNA"/>
</dbReference>
<reference evidence="2" key="1">
    <citation type="submission" date="2020-08" db="EMBL/GenBank/DDBJ databases">
        <title>Plant Genome Project.</title>
        <authorList>
            <person name="Zhang R.-G."/>
        </authorList>
    </citation>
    <scope>NUCLEOTIDE SEQUENCE</scope>
    <source>
        <strain evidence="2">WSP0</strain>
        <tissue evidence="2">Leaf</tissue>
    </source>
</reference>
<feature type="region of interest" description="Disordered" evidence="1">
    <location>
        <begin position="55"/>
        <end position="101"/>
    </location>
</feature>
<organism evidence="2 3">
    <name type="scientific">Rhododendron griersonianum</name>
    <dbReference type="NCBI Taxonomy" id="479676"/>
    <lineage>
        <taxon>Eukaryota</taxon>
        <taxon>Viridiplantae</taxon>
        <taxon>Streptophyta</taxon>
        <taxon>Embryophyta</taxon>
        <taxon>Tracheophyta</taxon>
        <taxon>Spermatophyta</taxon>
        <taxon>Magnoliopsida</taxon>
        <taxon>eudicotyledons</taxon>
        <taxon>Gunneridae</taxon>
        <taxon>Pentapetalae</taxon>
        <taxon>asterids</taxon>
        <taxon>Ericales</taxon>
        <taxon>Ericaceae</taxon>
        <taxon>Ericoideae</taxon>
        <taxon>Rhodoreae</taxon>
        <taxon>Rhododendron</taxon>
    </lineage>
</organism>
<dbReference type="Proteomes" id="UP000823749">
    <property type="component" value="Chromosome 7"/>
</dbReference>
<proteinExistence type="predicted"/>
<evidence type="ECO:0000313" key="3">
    <source>
        <dbReference type="Proteomes" id="UP000823749"/>
    </source>
</evidence>
<feature type="compositionally biased region" description="Acidic residues" evidence="1">
    <location>
        <begin position="64"/>
        <end position="101"/>
    </location>
</feature>
<protein>
    <submittedName>
        <fullName evidence="2">Uncharacterized protein</fullName>
    </submittedName>
</protein>
<sequence>METKSSYTNDVALERIFCPLKEVLVFETVVLAEKCICWLLLVIGSLPYDLLPEVNHYDRRGSNDGDEDGDDGYSEDGYDEEDDGEEYEDDDEDDDDDGERR</sequence>
<gene>
    <name evidence="2" type="ORF">RHGRI_019395</name>
</gene>
<evidence type="ECO:0000313" key="2">
    <source>
        <dbReference type="EMBL" id="KAG5538826.1"/>
    </source>
</evidence>
<keyword evidence="3" id="KW-1185">Reference proteome</keyword>
<dbReference type="AlphaFoldDB" id="A0AAV6JCG4"/>
<name>A0AAV6JCG4_9ERIC</name>